<dbReference type="GO" id="GO:0051301">
    <property type="term" value="P:cell division"/>
    <property type="evidence" value="ECO:0007669"/>
    <property type="project" value="TreeGrafter"/>
</dbReference>
<organism evidence="4 5">
    <name type="scientific">Brassica cretica</name>
    <name type="common">Mustard</name>
    <dbReference type="NCBI Taxonomy" id="69181"/>
    <lineage>
        <taxon>Eukaryota</taxon>
        <taxon>Viridiplantae</taxon>
        <taxon>Streptophyta</taxon>
        <taxon>Embryophyta</taxon>
        <taxon>Tracheophyta</taxon>
        <taxon>Spermatophyta</taxon>
        <taxon>Magnoliopsida</taxon>
        <taxon>eudicotyledons</taxon>
        <taxon>Gunneridae</taxon>
        <taxon>Pentapetalae</taxon>
        <taxon>rosids</taxon>
        <taxon>malvids</taxon>
        <taxon>Brassicales</taxon>
        <taxon>Brassicaceae</taxon>
        <taxon>Brassiceae</taxon>
        <taxon>Brassica</taxon>
    </lineage>
</organism>
<proteinExistence type="predicted"/>
<feature type="domain" description="Tubulin/FtsZ GTPase" evidence="3">
    <location>
        <begin position="62"/>
        <end position="119"/>
    </location>
</feature>
<dbReference type="GO" id="GO:0032153">
    <property type="term" value="C:cell division site"/>
    <property type="evidence" value="ECO:0007669"/>
    <property type="project" value="TreeGrafter"/>
</dbReference>
<sequence length="119" mass="12558">MAQLNELTISSSSSSFLANSISNSLHSSFASTRISGFPKRRSDSKSKSLRLRCSFSPMETAKIKVVGVGGGGNNAVNRMISSGLQSVDFYAINTDSQALLQSSAQTPLQIGELLTRGLG</sequence>
<dbReference type="Pfam" id="PF00091">
    <property type="entry name" value="Tubulin"/>
    <property type="match status" value="1"/>
</dbReference>
<evidence type="ECO:0000256" key="1">
    <source>
        <dbReference type="ARBA" id="ARBA00022741"/>
    </source>
</evidence>
<evidence type="ECO:0000256" key="2">
    <source>
        <dbReference type="ARBA" id="ARBA00023134"/>
    </source>
</evidence>
<evidence type="ECO:0000313" key="5">
    <source>
        <dbReference type="Proteomes" id="UP000712600"/>
    </source>
</evidence>
<dbReference type="PANTHER" id="PTHR30314">
    <property type="entry name" value="CELL DIVISION PROTEIN FTSZ-RELATED"/>
    <property type="match status" value="1"/>
</dbReference>
<dbReference type="PANTHER" id="PTHR30314:SF24">
    <property type="entry name" value="(RAPE) HYPOTHETICAL PROTEIN"/>
    <property type="match status" value="1"/>
</dbReference>
<accession>A0A8S9QLD9</accession>
<reference evidence="4" key="1">
    <citation type="submission" date="2019-12" db="EMBL/GenBank/DDBJ databases">
        <title>Genome sequencing and annotation of Brassica cretica.</title>
        <authorList>
            <person name="Studholme D.J."/>
            <person name="Sarris P."/>
        </authorList>
    </citation>
    <scope>NUCLEOTIDE SEQUENCE</scope>
    <source>
        <strain evidence="4">PFS-109/04</strain>
        <tissue evidence="4">Leaf</tissue>
    </source>
</reference>
<dbReference type="GO" id="GO:0005525">
    <property type="term" value="F:GTP binding"/>
    <property type="evidence" value="ECO:0007669"/>
    <property type="project" value="UniProtKB-KW"/>
</dbReference>
<evidence type="ECO:0000259" key="3">
    <source>
        <dbReference type="Pfam" id="PF00091"/>
    </source>
</evidence>
<evidence type="ECO:0000313" key="4">
    <source>
        <dbReference type="EMBL" id="KAF3542070.1"/>
    </source>
</evidence>
<dbReference type="InterPro" id="IPR036525">
    <property type="entry name" value="Tubulin/FtsZ_GTPase_sf"/>
</dbReference>
<dbReference type="EMBL" id="QGKX02001290">
    <property type="protein sequence ID" value="KAF3542070.1"/>
    <property type="molecule type" value="Genomic_DNA"/>
</dbReference>
<dbReference type="Gene3D" id="3.40.50.1440">
    <property type="entry name" value="Tubulin/FtsZ, GTPase domain"/>
    <property type="match status" value="1"/>
</dbReference>
<dbReference type="GO" id="GO:0009507">
    <property type="term" value="C:chloroplast"/>
    <property type="evidence" value="ECO:0007669"/>
    <property type="project" value="TreeGrafter"/>
</dbReference>
<name>A0A8S9QLD9_BRACR</name>
<dbReference type="GO" id="GO:0003924">
    <property type="term" value="F:GTPase activity"/>
    <property type="evidence" value="ECO:0007669"/>
    <property type="project" value="InterPro"/>
</dbReference>
<dbReference type="AlphaFoldDB" id="A0A8S9QLD9"/>
<dbReference type="SUPFAM" id="SSF52490">
    <property type="entry name" value="Tubulin nucleotide-binding domain-like"/>
    <property type="match status" value="1"/>
</dbReference>
<comment type="caution">
    <text evidence="4">The sequence shown here is derived from an EMBL/GenBank/DDBJ whole genome shotgun (WGS) entry which is preliminary data.</text>
</comment>
<dbReference type="Proteomes" id="UP000712600">
    <property type="component" value="Unassembled WGS sequence"/>
</dbReference>
<keyword evidence="2" id="KW-0342">GTP-binding</keyword>
<dbReference type="InterPro" id="IPR045061">
    <property type="entry name" value="FtsZ/CetZ"/>
</dbReference>
<gene>
    <name evidence="4" type="ORF">F2Q69_00019535</name>
</gene>
<keyword evidence="1" id="KW-0547">Nucleotide-binding</keyword>
<dbReference type="GO" id="GO:0010020">
    <property type="term" value="P:chloroplast fission"/>
    <property type="evidence" value="ECO:0007669"/>
    <property type="project" value="TreeGrafter"/>
</dbReference>
<protein>
    <recommendedName>
        <fullName evidence="3">Tubulin/FtsZ GTPase domain-containing protein</fullName>
    </recommendedName>
</protein>
<dbReference type="InterPro" id="IPR003008">
    <property type="entry name" value="Tubulin_FtsZ_GTPase"/>
</dbReference>